<dbReference type="OrthoDB" id="9788687at2"/>
<evidence type="ECO:0000313" key="2">
    <source>
        <dbReference type="Proteomes" id="UP000237947"/>
    </source>
</evidence>
<proteinExistence type="predicted"/>
<dbReference type="AlphaFoldDB" id="A0A2S0KLE9"/>
<organism evidence="1 2">
    <name type="scientific">Fastidiosipila sanguinis</name>
    <dbReference type="NCBI Taxonomy" id="236753"/>
    <lineage>
        <taxon>Bacteria</taxon>
        <taxon>Bacillati</taxon>
        <taxon>Bacillota</taxon>
        <taxon>Clostridia</taxon>
        <taxon>Eubacteriales</taxon>
        <taxon>Oscillospiraceae</taxon>
        <taxon>Fastidiosipila</taxon>
    </lineage>
</organism>
<dbReference type="RefSeq" id="WP_106011807.1">
    <property type="nucleotide sequence ID" value="NZ_CP027226.1"/>
</dbReference>
<evidence type="ECO:0008006" key="3">
    <source>
        <dbReference type="Google" id="ProtNLM"/>
    </source>
</evidence>
<protein>
    <recommendedName>
        <fullName evidence="3">Lipoprotein</fullName>
    </recommendedName>
</protein>
<dbReference type="KEGG" id="fsa:C5Q98_00605"/>
<dbReference type="SUPFAM" id="SSF82171">
    <property type="entry name" value="DPP6 N-terminal domain-like"/>
    <property type="match status" value="1"/>
</dbReference>
<accession>A0A2S0KLE9</accession>
<reference evidence="2" key="1">
    <citation type="submission" date="2018-02" db="EMBL/GenBank/DDBJ databases">
        <authorList>
            <person name="Holder M.E."/>
            <person name="Ajami N.J."/>
            <person name="Petrosino J.F."/>
        </authorList>
    </citation>
    <scope>NUCLEOTIDE SEQUENCE [LARGE SCALE GENOMIC DNA]</scope>
    <source>
        <strain evidence="2">CCUG 47711</strain>
    </source>
</reference>
<dbReference type="EMBL" id="CP027226">
    <property type="protein sequence ID" value="AVM41819.1"/>
    <property type="molecule type" value="Genomic_DNA"/>
</dbReference>
<sequence>MNKRKMKFSRTFAILLSVVFLTSCNLGILSLGNSKNYDYDFAIYADDEVLTFKREDNELKLLERIPRKNEKKLGFWKELFVEHENFYFTKTTANDKNFQLLAKINKNNLDINYYQTKGIDGAFSLVPDGKYLHISHSFVDRLEFETYDLNFNKIKTKVIPVEHSTYPNQMIVKGDKVYILIGVGLANGELKNQIWVMNKEFDLEEVIDLNCNEGGLLRMVLAGDTFYITNTNEGLTAEREPGPANKLVSYNLSTGEQKTIELETPYPLHIYFDSKRNNLIIWHYELYLPTFTYTVYSLNDGSSKIINFPEYEEFRRANPMQPPFVLFKDNYYFMFEDKLVEYSPDTNQKKEYSLKEFGMNNPTGLLAKE</sequence>
<dbReference type="PROSITE" id="PS51257">
    <property type="entry name" value="PROKAR_LIPOPROTEIN"/>
    <property type="match status" value="1"/>
</dbReference>
<keyword evidence="2" id="KW-1185">Reference proteome</keyword>
<gene>
    <name evidence="1" type="ORF">C5Q98_00605</name>
</gene>
<dbReference type="Proteomes" id="UP000237947">
    <property type="component" value="Chromosome"/>
</dbReference>
<name>A0A2S0KLE9_9FIRM</name>
<evidence type="ECO:0000313" key="1">
    <source>
        <dbReference type="EMBL" id="AVM41819.1"/>
    </source>
</evidence>